<keyword evidence="2" id="KW-0540">Nuclease</keyword>
<dbReference type="InterPro" id="IPR019288">
    <property type="entry name" value="3'-5'_exonuclease_PolB-like"/>
</dbReference>
<keyword evidence="2" id="KW-0269">Exonuclease</keyword>
<dbReference type="EMBL" id="NGUP01000007">
    <property type="protein sequence ID" value="OWS68775.1"/>
    <property type="molecule type" value="Genomic_DNA"/>
</dbReference>
<accession>A0A254PQE9</accession>
<dbReference type="Gene3D" id="3.30.420.10">
    <property type="entry name" value="Ribonuclease H-like superfamily/Ribonuclease H"/>
    <property type="match status" value="1"/>
</dbReference>
<gene>
    <name evidence="2" type="ORF">CBI31_10080</name>
</gene>
<dbReference type="Proteomes" id="UP000197528">
    <property type="component" value="Unassembled WGS sequence"/>
</dbReference>
<keyword evidence="3" id="KW-1185">Reference proteome</keyword>
<dbReference type="Pfam" id="PF10108">
    <property type="entry name" value="DNA_pol_B_exo2"/>
    <property type="match status" value="1"/>
</dbReference>
<sequence>MATVLVFDIETIPDVAGLRRLEDLPNSMSDAEVAAKAMADKAAKTGSEFLPLFLQKIVAISCVIRRSTKEGAPQIKVGTLGTPQDDEKVLIQAFFDLIEKYTPQLVSWNGSGFDLPVLHYRALASHIQAPRYWEMGESQEADSRDFKWNNYISRYHMRHLDMMDLLAKFNGRANAPLDGLAKLCGFPGKMGMDGSQVWPAYQDGKIDDIRRYCETDVVNTYLMYCRFQLLRGGFSLPEYQEEIAFVKAYLEKEAKEPNGAQWHEYLQGFAPDA</sequence>
<protein>
    <submittedName>
        <fullName evidence="2">3'-5' exonuclease</fullName>
    </submittedName>
</protein>
<name>A0A254PQE9_9BURK</name>
<dbReference type="InterPro" id="IPR012337">
    <property type="entry name" value="RNaseH-like_sf"/>
</dbReference>
<evidence type="ECO:0000313" key="2">
    <source>
        <dbReference type="EMBL" id="OWS68775.1"/>
    </source>
</evidence>
<reference evidence="2 3" key="1">
    <citation type="submission" date="2017-05" db="EMBL/GenBank/DDBJ databases">
        <title>Genome of Polynucleobacter sp. MWH-Feld-100.</title>
        <authorList>
            <person name="Hahn M.W."/>
        </authorList>
    </citation>
    <scope>NUCLEOTIDE SEQUENCE [LARGE SCALE GENOMIC DNA]</scope>
    <source>
        <strain evidence="2 3">MWH-Feld-100</strain>
    </source>
</reference>
<dbReference type="SUPFAM" id="SSF53098">
    <property type="entry name" value="Ribonuclease H-like"/>
    <property type="match status" value="1"/>
</dbReference>
<dbReference type="InterPro" id="IPR036397">
    <property type="entry name" value="RNaseH_sf"/>
</dbReference>
<dbReference type="GO" id="GO:0004527">
    <property type="term" value="F:exonuclease activity"/>
    <property type="evidence" value="ECO:0007669"/>
    <property type="project" value="UniProtKB-KW"/>
</dbReference>
<comment type="caution">
    <text evidence="2">The sequence shown here is derived from an EMBL/GenBank/DDBJ whole genome shotgun (WGS) entry which is preliminary data.</text>
</comment>
<dbReference type="GO" id="GO:0003676">
    <property type="term" value="F:nucleic acid binding"/>
    <property type="evidence" value="ECO:0007669"/>
    <property type="project" value="InterPro"/>
</dbReference>
<keyword evidence="2" id="KW-0378">Hydrolase</keyword>
<dbReference type="AlphaFoldDB" id="A0A254PQE9"/>
<evidence type="ECO:0000313" key="3">
    <source>
        <dbReference type="Proteomes" id="UP000197528"/>
    </source>
</evidence>
<proteinExistence type="predicted"/>
<organism evidence="2 3">
    <name type="scientific">Polynucleobacter campilacus</name>
    <dbReference type="NCBI Taxonomy" id="1743163"/>
    <lineage>
        <taxon>Bacteria</taxon>
        <taxon>Pseudomonadati</taxon>
        <taxon>Pseudomonadota</taxon>
        <taxon>Betaproteobacteria</taxon>
        <taxon>Burkholderiales</taxon>
        <taxon>Burkholderiaceae</taxon>
        <taxon>Polynucleobacter</taxon>
    </lineage>
</organism>
<dbReference type="RefSeq" id="WP_088526274.1">
    <property type="nucleotide sequence ID" value="NZ_NGUP01000007.1"/>
</dbReference>
<evidence type="ECO:0000259" key="1">
    <source>
        <dbReference type="Pfam" id="PF10108"/>
    </source>
</evidence>
<feature type="domain" description="Predicted 3'-5' exonuclease PolB-like" evidence="1">
    <location>
        <begin position="47"/>
        <end position="267"/>
    </location>
</feature>
<dbReference type="CDD" id="cd05782">
    <property type="entry name" value="DNA_polB_like1_exo"/>
    <property type="match status" value="1"/>
</dbReference>
<dbReference type="OrthoDB" id="13288at2"/>